<dbReference type="EMBL" id="JBHTEY010000004">
    <property type="protein sequence ID" value="MFC7613738.1"/>
    <property type="molecule type" value="Genomic_DNA"/>
</dbReference>
<sequence length="77" mass="8163">MPTTLDPWTASGDRTTATGWATLADERRVRVSVRGTIDFLGTAWEAQGFWVAGSPPAVGISSRASRAPLAASIRFEG</sequence>
<accession>A0ABW2TLM3</accession>
<organism evidence="1 2">
    <name type="scientific">Actinokineospora soli</name>
    <dbReference type="NCBI Taxonomy" id="1048753"/>
    <lineage>
        <taxon>Bacteria</taxon>
        <taxon>Bacillati</taxon>
        <taxon>Actinomycetota</taxon>
        <taxon>Actinomycetes</taxon>
        <taxon>Pseudonocardiales</taxon>
        <taxon>Pseudonocardiaceae</taxon>
        <taxon>Actinokineospora</taxon>
    </lineage>
</organism>
<evidence type="ECO:0000313" key="1">
    <source>
        <dbReference type="EMBL" id="MFC7613738.1"/>
    </source>
</evidence>
<name>A0ABW2TLM3_9PSEU</name>
<dbReference type="Proteomes" id="UP001596512">
    <property type="component" value="Unassembled WGS sequence"/>
</dbReference>
<comment type="caution">
    <text evidence="1">The sequence shown here is derived from an EMBL/GenBank/DDBJ whole genome shotgun (WGS) entry which is preliminary data.</text>
</comment>
<proteinExistence type="predicted"/>
<protein>
    <submittedName>
        <fullName evidence="1">Uncharacterized protein</fullName>
    </submittedName>
</protein>
<evidence type="ECO:0000313" key="2">
    <source>
        <dbReference type="Proteomes" id="UP001596512"/>
    </source>
</evidence>
<reference evidence="2" key="1">
    <citation type="journal article" date="2019" name="Int. J. Syst. Evol. Microbiol.">
        <title>The Global Catalogue of Microorganisms (GCM) 10K type strain sequencing project: providing services to taxonomists for standard genome sequencing and annotation.</title>
        <authorList>
            <consortium name="The Broad Institute Genomics Platform"/>
            <consortium name="The Broad Institute Genome Sequencing Center for Infectious Disease"/>
            <person name="Wu L."/>
            <person name="Ma J."/>
        </authorList>
    </citation>
    <scope>NUCLEOTIDE SEQUENCE [LARGE SCALE GENOMIC DNA]</scope>
    <source>
        <strain evidence="2">JCM 17695</strain>
    </source>
</reference>
<gene>
    <name evidence="1" type="ORF">ACFQV2_09290</name>
</gene>
<keyword evidence="2" id="KW-1185">Reference proteome</keyword>